<proteinExistence type="inferred from homology"/>
<dbReference type="NCBIfam" id="TIGR00158">
    <property type="entry name" value="L9"/>
    <property type="match status" value="1"/>
</dbReference>
<comment type="function">
    <text evidence="7">Binds to the 23S rRNA.</text>
</comment>
<dbReference type="SUPFAM" id="SSF55653">
    <property type="entry name" value="Ribosomal protein L9 C-domain"/>
    <property type="match status" value="1"/>
</dbReference>
<feature type="domain" description="Ribosomal protein L9" evidence="8">
    <location>
        <begin position="13"/>
        <end position="40"/>
    </location>
</feature>
<dbReference type="GO" id="GO:0019843">
    <property type="term" value="F:rRNA binding"/>
    <property type="evidence" value="ECO:0007669"/>
    <property type="project" value="UniProtKB-UniRule"/>
</dbReference>
<evidence type="ECO:0000256" key="3">
    <source>
        <dbReference type="ARBA" id="ARBA00022884"/>
    </source>
</evidence>
<evidence type="ECO:0000256" key="5">
    <source>
        <dbReference type="ARBA" id="ARBA00023274"/>
    </source>
</evidence>
<name>A0A1F7VA06_9BACT</name>
<evidence type="ECO:0000259" key="8">
    <source>
        <dbReference type="PROSITE" id="PS00651"/>
    </source>
</evidence>
<dbReference type="PROSITE" id="PS00651">
    <property type="entry name" value="RIBOSOMAL_L9"/>
    <property type="match status" value="1"/>
</dbReference>
<keyword evidence="4 7" id="KW-0689">Ribosomal protein</keyword>
<dbReference type="InterPro" id="IPR009027">
    <property type="entry name" value="Ribosomal_bL9/RNase_H1_N"/>
</dbReference>
<comment type="similarity">
    <text evidence="1 7">Belongs to the bacterial ribosomal protein bL9 family.</text>
</comment>
<gene>
    <name evidence="7" type="primary">rplI</name>
    <name evidence="9" type="ORF">A3I40_01545</name>
</gene>
<evidence type="ECO:0000313" key="10">
    <source>
        <dbReference type="Proteomes" id="UP000178723"/>
    </source>
</evidence>
<evidence type="ECO:0000256" key="7">
    <source>
        <dbReference type="HAMAP-Rule" id="MF_00503"/>
    </source>
</evidence>
<dbReference type="InterPro" id="IPR036935">
    <property type="entry name" value="Ribosomal_bL9_N_sf"/>
</dbReference>
<dbReference type="GO" id="GO:0006412">
    <property type="term" value="P:translation"/>
    <property type="evidence" value="ECO:0007669"/>
    <property type="project" value="UniProtKB-UniRule"/>
</dbReference>
<evidence type="ECO:0000313" key="9">
    <source>
        <dbReference type="EMBL" id="OGL87370.1"/>
    </source>
</evidence>
<dbReference type="EMBL" id="MGEP01000017">
    <property type="protein sequence ID" value="OGL87370.1"/>
    <property type="molecule type" value="Genomic_DNA"/>
</dbReference>
<dbReference type="SUPFAM" id="SSF55658">
    <property type="entry name" value="L9 N-domain-like"/>
    <property type="match status" value="1"/>
</dbReference>
<dbReference type="Pfam" id="PF01281">
    <property type="entry name" value="Ribosomal_L9_N"/>
    <property type="match status" value="1"/>
</dbReference>
<evidence type="ECO:0000256" key="4">
    <source>
        <dbReference type="ARBA" id="ARBA00022980"/>
    </source>
</evidence>
<protein>
    <recommendedName>
        <fullName evidence="6 7">Large ribosomal subunit protein bL9</fullName>
    </recommendedName>
</protein>
<dbReference type="InterPro" id="IPR020594">
    <property type="entry name" value="Ribosomal_bL9_bac/chp"/>
</dbReference>
<dbReference type="HAMAP" id="MF_00503">
    <property type="entry name" value="Ribosomal_bL9"/>
    <property type="match status" value="1"/>
</dbReference>
<accession>A0A1F7VA06</accession>
<reference evidence="9 10" key="1">
    <citation type="journal article" date="2016" name="Nat. Commun.">
        <title>Thousands of microbial genomes shed light on interconnected biogeochemical processes in an aquifer system.</title>
        <authorList>
            <person name="Anantharaman K."/>
            <person name="Brown C.T."/>
            <person name="Hug L.A."/>
            <person name="Sharon I."/>
            <person name="Castelle C.J."/>
            <person name="Probst A.J."/>
            <person name="Thomas B.C."/>
            <person name="Singh A."/>
            <person name="Wilkins M.J."/>
            <person name="Karaoz U."/>
            <person name="Brodie E.L."/>
            <person name="Williams K.H."/>
            <person name="Hubbard S.S."/>
            <person name="Banfield J.F."/>
        </authorList>
    </citation>
    <scope>NUCLEOTIDE SEQUENCE [LARGE SCALE GENOMIC DNA]</scope>
</reference>
<dbReference type="STRING" id="1802407.A3I40_01545"/>
<keyword evidence="5 7" id="KW-0687">Ribonucleoprotein</keyword>
<dbReference type="InterPro" id="IPR036791">
    <property type="entry name" value="Ribosomal_bL9_C_sf"/>
</dbReference>
<dbReference type="GO" id="GO:0003735">
    <property type="term" value="F:structural constituent of ribosome"/>
    <property type="evidence" value="ECO:0007669"/>
    <property type="project" value="InterPro"/>
</dbReference>
<keyword evidence="2 7" id="KW-0699">rRNA-binding</keyword>
<dbReference type="GO" id="GO:1990904">
    <property type="term" value="C:ribonucleoprotein complex"/>
    <property type="evidence" value="ECO:0007669"/>
    <property type="project" value="UniProtKB-KW"/>
</dbReference>
<evidence type="ECO:0000256" key="2">
    <source>
        <dbReference type="ARBA" id="ARBA00022730"/>
    </source>
</evidence>
<dbReference type="Pfam" id="PF03948">
    <property type="entry name" value="Ribosomal_L9_C"/>
    <property type="match status" value="1"/>
</dbReference>
<dbReference type="InterPro" id="IPR000244">
    <property type="entry name" value="Ribosomal_bL9"/>
</dbReference>
<dbReference type="Proteomes" id="UP000178723">
    <property type="component" value="Unassembled WGS sequence"/>
</dbReference>
<evidence type="ECO:0000256" key="6">
    <source>
        <dbReference type="ARBA" id="ARBA00035292"/>
    </source>
</evidence>
<comment type="caution">
    <text evidence="9">The sequence shown here is derived from an EMBL/GenBank/DDBJ whole genome shotgun (WGS) entry which is preliminary data.</text>
</comment>
<evidence type="ECO:0000256" key="1">
    <source>
        <dbReference type="ARBA" id="ARBA00010605"/>
    </source>
</evidence>
<dbReference type="Gene3D" id="3.40.5.10">
    <property type="entry name" value="Ribosomal protein L9, N-terminal domain"/>
    <property type="match status" value="1"/>
</dbReference>
<dbReference type="InterPro" id="IPR020069">
    <property type="entry name" value="Ribosomal_bL9_C"/>
</dbReference>
<organism evidence="9 10">
    <name type="scientific">Candidatus Uhrbacteria bacterium RIFCSPLOWO2_02_FULL_48_12</name>
    <dbReference type="NCBI Taxonomy" id="1802407"/>
    <lineage>
        <taxon>Bacteria</taxon>
        <taxon>Candidatus Uhriibacteriota</taxon>
    </lineage>
</organism>
<dbReference type="PANTHER" id="PTHR21368">
    <property type="entry name" value="50S RIBOSOMAL PROTEIN L9"/>
    <property type="match status" value="1"/>
</dbReference>
<dbReference type="InterPro" id="IPR020070">
    <property type="entry name" value="Ribosomal_bL9_N"/>
</dbReference>
<dbReference type="Gene3D" id="3.10.430.100">
    <property type="entry name" value="Ribosomal protein L9, C-terminal domain"/>
    <property type="match status" value="1"/>
</dbReference>
<dbReference type="AlphaFoldDB" id="A0A1F7VA06"/>
<dbReference type="GO" id="GO:0005840">
    <property type="term" value="C:ribosome"/>
    <property type="evidence" value="ECO:0007669"/>
    <property type="project" value="UniProtKB-KW"/>
</dbReference>
<keyword evidence="3 7" id="KW-0694">RNA-binding</keyword>
<sequence length="150" mass="16282">MKVILLKAVPKLGQIGEVKDVADGYARNYLLLNHLAALVTSSRLADLRAVVLKRERHSQDTDDSLAHAKKRLAGRRFEIKAKASEQGTLFAGVTNHAISAMLKAEGYIIQPAMIDLPHPLKHTGDHEVVIDFGSLGKATIIVEVGAIETI</sequence>